<dbReference type="Pfam" id="PF13621">
    <property type="entry name" value="Cupin_8"/>
    <property type="match status" value="1"/>
</dbReference>
<organism evidence="3 4">
    <name type="scientific">Thalassiosira oceanica</name>
    <name type="common">Marine diatom</name>
    <dbReference type="NCBI Taxonomy" id="159749"/>
    <lineage>
        <taxon>Eukaryota</taxon>
        <taxon>Sar</taxon>
        <taxon>Stramenopiles</taxon>
        <taxon>Ochrophyta</taxon>
        <taxon>Bacillariophyta</taxon>
        <taxon>Coscinodiscophyceae</taxon>
        <taxon>Thalassiosirophycidae</taxon>
        <taxon>Thalassiosirales</taxon>
        <taxon>Thalassiosiraceae</taxon>
        <taxon>Thalassiosira</taxon>
    </lineage>
</organism>
<feature type="compositionally biased region" description="Basic and acidic residues" evidence="1">
    <location>
        <begin position="349"/>
        <end position="363"/>
    </location>
</feature>
<feature type="domain" description="JmjC" evidence="2">
    <location>
        <begin position="393"/>
        <end position="561"/>
    </location>
</feature>
<dbReference type="EMBL" id="AGNL01010447">
    <property type="protein sequence ID" value="EJK69109.1"/>
    <property type="molecule type" value="Genomic_DNA"/>
</dbReference>
<dbReference type="PANTHER" id="PTHR12461">
    <property type="entry name" value="HYPOXIA-INDUCIBLE FACTOR 1 ALPHA INHIBITOR-RELATED"/>
    <property type="match status" value="1"/>
</dbReference>
<sequence length="812" mass="91937">FRRPTDDLISPDQQPGEVPLVNIRVDAILRRRFRDREAGIGQRRSRGPGLHHGQTPADAMPDAPGDDTPTSRAWPIYEPSMSHLYKRNSYSRKYKPKHGRPQEINVLFPMMEDSDSVDSDNTHSECDAYLDAHPVVETTSYKRRFSSVVPMPSHLEARFSFYSVQNIYEEPCEELCDDDNIGCFFQDYLHESKPLKIIRFIKMREKEGTCWSSCVDKKGALLASFPELVESLPSKALDLLVTVQAKPRRPINPSECKLCATAIVGDKWGTQIRQVDNVEATEAELQRHNMHLVDSILQVAPVIPDDEQNLFYGQEDQISTEMKLGDILGETDLPFRVYVAQENIFSNRHDEEAREANEVRSGDSDDDVSTTNNEVYVTRDGRVVLEEGSQNTATLAMLLPWVRLPAFILRQGGSGIRIREINLWLSREECRTNTHYDGHHNLLMVLSGAKTVELSPPATFRGSPVISDHANHPYLLRCKQVGGHLVNRYFARDVGMEFVPPNSTDTPRDNIVVSIIAGEALFIPEGWWHRVESTAQCMAINVWFDHSGTSLSSLCHKHNQHMLNYQAREMVRQYIDANVVESCCHSAKDEIIGLLRQLGFDVSNVFRDPWTIPPDNLTRKFLEGMKCGEDLVPHRSRGTRAIEAGLSVIGDYASQVFGTADPNLVNATGHQYSLYQLALPGALSRLGQMISYFILMMYPETDTRDRSAIFKLFSDLPNADTLVKRQMYSILLLCLTEGACYLLSLAWEKHRPIEEARKSFEELSRPEAVVAGYALKPRWAFPEPRRAEKYPVAYIAEARFKVLVVVIADQAV</sequence>
<dbReference type="Gene3D" id="2.60.120.650">
    <property type="entry name" value="Cupin"/>
    <property type="match status" value="1"/>
</dbReference>
<reference evidence="3 4" key="1">
    <citation type="journal article" date="2012" name="Genome Biol.">
        <title>Genome and low-iron response of an oceanic diatom adapted to chronic iron limitation.</title>
        <authorList>
            <person name="Lommer M."/>
            <person name="Specht M."/>
            <person name="Roy A.S."/>
            <person name="Kraemer L."/>
            <person name="Andreson R."/>
            <person name="Gutowska M.A."/>
            <person name="Wolf J."/>
            <person name="Bergner S.V."/>
            <person name="Schilhabel M.B."/>
            <person name="Klostermeier U.C."/>
            <person name="Beiko R.G."/>
            <person name="Rosenstiel P."/>
            <person name="Hippler M."/>
            <person name="Laroche J."/>
        </authorList>
    </citation>
    <scope>NUCLEOTIDE SEQUENCE [LARGE SCALE GENOMIC DNA]</scope>
    <source>
        <strain evidence="3 4">CCMP1005</strain>
    </source>
</reference>
<proteinExistence type="predicted"/>
<dbReference type="PANTHER" id="PTHR12461:SF105">
    <property type="entry name" value="HYPOXIA-INDUCIBLE FACTOR 1-ALPHA INHIBITOR"/>
    <property type="match status" value="1"/>
</dbReference>
<feature type="region of interest" description="Disordered" evidence="1">
    <location>
        <begin position="36"/>
        <end position="75"/>
    </location>
</feature>
<dbReference type="InterPro" id="IPR041667">
    <property type="entry name" value="Cupin_8"/>
</dbReference>
<protein>
    <recommendedName>
        <fullName evidence="2">JmjC domain-containing protein</fullName>
    </recommendedName>
</protein>
<dbReference type="SUPFAM" id="SSF51197">
    <property type="entry name" value="Clavaminate synthase-like"/>
    <property type="match status" value="1"/>
</dbReference>
<comment type="caution">
    <text evidence="3">The sequence shown here is derived from an EMBL/GenBank/DDBJ whole genome shotgun (WGS) entry which is preliminary data.</text>
</comment>
<feature type="non-terminal residue" evidence="3">
    <location>
        <position position="1"/>
    </location>
</feature>
<dbReference type="InterPro" id="IPR003347">
    <property type="entry name" value="JmjC_dom"/>
</dbReference>
<keyword evidence="4" id="KW-1185">Reference proteome</keyword>
<feature type="region of interest" description="Disordered" evidence="1">
    <location>
        <begin position="349"/>
        <end position="371"/>
    </location>
</feature>
<evidence type="ECO:0000313" key="4">
    <source>
        <dbReference type="Proteomes" id="UP000266841"/>
    </source>
</evidence>
<evidence type="ECO:0000256" key="1">
    <source>
        <dbReference type="SAM" id="MobiDB-lite"/>
    </source>
</evidence>
<feature type="compositionally biased region" description="Low complexity" evidence="1">
    <location>
        <begin position="55"/>
        <end position="70"/>
    </location>
</feature>
<gene>
    <name evidence="3" type="ORF">THAOC_09670</name>
</gene>
<dbReference type="AlphaFoldDB" id="K0SVY8"/>
<name>K0SVY8_THAOC</name>
<dbReference type="PROSITE" id="PS51184">
    <property type="entry name" value="JMJC"/>
    <property type="match status" value="1"/>
</dbReference>
<accession>K0SVY8</accession>
<dbReference type="OrthoDB" id="44887at2759"/>
<dbReference type="Proteomes" id="UP000266841">
    <property type="component" value="Unassembled WGS sequence"/>
</dbReference>
<dbReference type="eggNOG" id="ENOG502RVF9">
    <property type="taxonomic scope" value="Eukaryota"/>
</dbReference>
<evidence type="ECO:0000313" key="3">
    <source>
        <dbReference type="EMBL" id="EJK69109.1"/>
    </source>
</evidence>
<evidence type="ECO:0000259" key="2">
    <source>
        <dbReference type="PROSITE" id="PS51184"/>
    </source>
</evidence>